<feature type="region of interest" description="Disordered" evidence="1">
    <location>
        <begin position="54"/>
        <end position="91"/>
    </location>
</feature>
<protein>
    <submittedName>
        <fullName evidence="2">Uncharacterized protein</fullName>
    </submittedName>
</protein>
<feature type="compositionally biased region" description="Basic and acidic residues" evidence="1">
    <location>
        <begin position="54"/>
        <end position="67"/>
    </location>
</feature>
<reference evidence="2" key="1">
    <citation type="journal article" date="2019" name="Sci. Rep.">
        <title>Draft genome of Tanacetum cinerariifolium, the natural source of mosquito coil.</title>
        <authorList>
            <person name="Yamashiro T."/>
            <person name="Shiraishi A."/>
            <person name="Satake H."/>
            <person name="Nakayama K."/>
        </authorList>
    </citation>
    <scope>NUCLEOTIDE SEQUENCE</scope>
</reference>
<accession>A0A699QH09</accession>
<comment type="caution">
    <text evidence="2">The sequence shown here is derived from an EMBL/GenBank/DDBJ whole genome shotgun (WGS) entry which is preliminary data.</text>
</comment>
<gene>
    <name evidence="2" type="ORF">Tci_836412</name>
</gene>
<dbReference type="EMBL" id="BKCJ011002346">
    <property type="protein sequence ID" value="GFC64442.1"/>
    <property type="molecule type" value="Genomic_DNA"/>
</dbReference>
<proteinExistence type="predicted"/>
<name>A0A699QH09_TANCI</name>
<sequence>MKEALTDIISSMEKAHSLEKSAIKMDIENKGCVLLELRKKVDDLNAQNYKAAEEEFERLNEERKKGDGEDDNDGCGDDTKTEAPRDNSISA</sequence>
<dbReference type="AlphaFoldDB" id="A0A699QH09"/>
<organism evidence="2">
    <name type="scientific">Tanacetum cinerariifolium</name>
    <name type="common">Dalmatian daisy</name>
    <name type="synonym">Chrysanthemum cinerariifolium</name>
    <dbReference type="NCBI Taxonomy" id="118510"/>
    <lineage>
        <taxon>Eukaryota</taxon>
        <taxon>Viridiplantae</taxon>
        <taxon>Streptophyta</taxon>
        <taxon>Embryophyta</taxon>
        <taxon>Tracheophyta</taxon>
        <taxon>Spermatophyta</taxon>
        <taxon>Magnoliopsida</taxon>
        <taxon>eudicotyledons</taxon>
        <taxon>Gunneridae</taxon>
        <taxon>Pentapetalae</taxon>
        <taxon>asterids</taxon>
        <taxon>campanulids</taxon>
        <taxon>Asterales</taxon>
        <taxon>Asteraceae</taxon>
        <taxon>Asteroideae</taxon>
        <taxon>Anthemideae</taxon>
        <taxon>Anthemidinae</taxon>
        <taxon>Tanacetum</taxon>
    </lineage>
</organism>
<evidence type="ECO:0000256" key="1">
    <source>
        <dbReference type="SAM" id="MobiDB-lite"/>
    </source>
</evidence>
<evidence type="ECO:0000313" key="2">
    <source>
        <dbReference type="EMBL" id="GFC64442.1"/>
    </source>
</evidence>